<dbReference type="InterPro" id="IPR018170">
    <property type="entry name" value="Aldo/ket_reductase_CS"/>
</dbReference>
<dbReference type="InterPro" id="IPR036812">
    <property type="entry name" value="NAD(P)_OxRdtase_dom_sf"/>
</dbReference>
<dbReference type="PROSITE" id="PS00062">
    <property type="entry name" value="ALDOKETO_REDUCTASE_2"/>
    <property type="match status" value="1"/>
</dbReference>
<comment type="caution">
    <text evidence="2">The sequence shown here is derived from an EMBL/GenBank/DDBJ whole genome shotgun (WGS) entry which is preliminary data.</text>
</comment>
<protein>
    <recommendedName>
        <fullName evidence="1">NADP-dependent oxidoreductase domain-containing protein</fullName>
    </recommendedName>
</protein>
<proteinExistence type="predicted"/>
<dbReference type="CDD" id="cd19071">
    <property type="entry name" value="AKR_AKR1-5-like"/>
    <property type="match status" value="1"/>
</dbReference>
<organism evidence="2 3">
    <name type="scientific">Tritrichomonas musculus</name>
    <dbReference type="NCBI Taxonomy" id="1915356"/>
    <lineage>
        <taxon>Eukaryota</taxon>
        <taxon>Metamonada</taxon>
        <taxon>Parabasalia</taxon>
        <taxon>Tritrichomonadida</taxon>
        <taxon>Tritrichomonadidae</taxon>
        <taxon>Tritrichomonas</taxon>
    </lineage>
</organism>
<dbReference type="PANTHER" id="PTHR11732">
    <property type="entry name" value="ALDO/KETO REDUCTASE"/>
    <property type="match status" value="1"/>
</dbReference>
<dbReference type="PIRSF" id="PIRSF000097">
    <property type="entry name" value="AKR"/>
    <property type="match status" value="1"/>
</dbReference>
<feature type="domain" description="NADP-dependent oxidoreductase" evidence="1">
    <location>
        <begin position="7"/>
        <end position="202"/>
    </location>
</feature>
<dbReference type="Pfam" id="PF00248">
    <property type="entry name" value="Aldo_ket_red"/>
    <property type="match status" value="1"/>
</dbReference>
<evidence type="ECO:0000313" key="2">
    <source>
        <dbReference type="EMBL" id="KAK8850129.1"/>
    </source>
</evidence>
<dbReference type="Proteomes" id="UP001470230">
    <property type="component" value="Unassembled WGS sequence"/>
</dbReference>
<dbReference type="SUPFAM" id="SSF51430">
    <property type="entry name" value="NAD(P)-linked oxidoreductase"/>
    <property type="match status" value="1"/>
</dbReference>
<accession>A0ABR2HN52</accession>
<evidence type="ECO:0000259" key="1">
    <source>
        <dbReference type="Pfam" id="PF00248"/>
    </source>
</evidence>
<gene>
    <name evidence="2" type="ORF">M9Y10_018241</name>
</gene>
<dbReference type="EMBL" id="JAPFFF010000024">
    <property type="protein sequence ID" value="KAK8850129.1"/>
    <property type="molecule type" value="Genomic_DNA"/>
</dbReference>
<dbReference type="PRINTS" id="PR00069">
    <property type="entry name" value="ALDKETRDTASE"/>
</dbReference>
<dbReference type="InterPro" id="IPR023210">
    <property type="entry name" value="NADP_OxRdtase_dom"/>
</dbReference>
<keyword evidence="3" id="KW-1185">Reference proteome</keyword>
<dbReference type="PROSITE" id="PS00798">
    <property type="entry name" value="ALDOKETO_REDUCTASE_1"/>
    <property type="match status" value="1"/>
</dbReference>
<sequence length="237" mass="27254">MEEVPRIALGTFLNTNEEEVKRNIIFAVEKAGYRHIDTASAYGNEKAIGDAIQDLLKRNVVVKREELFIVTKLHIADHKPEDVAKAARLSLSLLQLDYIDLYLVHYPFAIKCDEKRMPLTHPDGTAVYEKVPLVDTWKAMEKLVDDGIVKRIGVSNYSIEQMERIRYSPGVRVQPFCNQVEMHIYNQMAPLREYLKSRNMYIAIYIGNPVVMNDPVLHENECFSTQIGTEIPSSTWR</sequence>
<evidence type="ECO:0000313" key="3">
    <source>
        <dbReference type="Proteomes" id="UP001470230"/>
    </source>
</evidence>
<dbReference type="Gene3D" id="3.20.20.100">
    <property type="entry name" value="NADP-dependent oxidoreductase domain"/>
    <property type="match status" value="1"/>
</dbReference>
<name>A0ABR2HN52_9EUKA</name>
<reference evidence="2 3" key="1">
    <citation type="submission" date="2024-04" db="EMBL/GenBank/DDBJ databases">
        <title>Tritrichomonas musculus Genome.</title>
        <authorList>
            <person name="Alves-Ferreira E."/>
            <person name="Grigg M."/>
            <person name="Lorenzi H."/>
            <person name="Galac M."/>
        </authorList>
    </citation>
    <scope>NUCLEOTIDE SEQUENCE [LARGE SCALE GENOMIC DNA]</scope>
    <source>
        <strain evidence="2 3">EAF2021</strain>
    </source>
</reference>
<dbReference type="InterPro" id="IPR020471">
    <property type="entry name" value="AKR"/>
</dbReference>